<keyword evidence="2 6" id="KW-0812">Transmembrane</keyword>
<dbReference type="EMBL" id="KZ293432">
    <property type="protein sequence ID" value="PBK68624.1"/>
    <property type="molecule type" value="Genomic_DNA"/>
</dbReference>
<dbReference type="GO" id="GO:0055085">
    <property type="term" value="P:transmembrane transport"/>
    <property type="evidence" value="ECO:0007669"/>
    <property type="project" value="InterPro"/>
</dbReference>
<accession>A0A2H3BI56</accession>
<feature type="transmembrane region" description="Helical" evidence="6">
    <location>
        <begin position="6"/>
        <end position="30"/>
    </location>
</feature>
<dbReference type="InterPro" id="IPR040254">
    <property type="entry name" value="Ecm3-like"/>
</dbReference>
<gene>
    <name evidence="7" type="ORF">ARMSODRAFT_208530</name>
</gene>
<feature type="compositionally biased region" description="Acidic residues" evidence="5">
    <location>
        <begin position="312"/>
        <end position="322"/>
    </location>
</feature>
<dbReference type="GO" id="GO:0016020">
    <property type="term" value="C:membrane"/>
    <property type="evidence" value="ECO:0007669"/>
    <property type="project" value="UniProtKB-SubCell"/>
</dbReference>
<dbReference type="Pfam" id="PF03547">
    <property type="entry name" value="Mem_trans"/>
    <property type="match status" value="1"/>
</dbReference>
<evidence type="ECO:0000256" key="2">
    <source>
        <dbReference type="ARBA" id="ARBA00022692"/>
    </source>
</evidence>
<dbReference type="AlphaFoldDB" id="A0A2H3BI56"/>
<dbReference type="PANTHER" id="PTHR31274">
    <property type="entry name" value="PROTEIN ECM3"/>
    <property type="match status" value="1"/>
</dbReference>
<evidence type="ECO:0000313" key="8">
    <source>
        <dbReference type="Proteomes" id="UP000218334"/>
    </source>
</evidence>
<evidence type="ECO:0000256" key="3">
    <source>
        <dbReference type="ARBA" id="ARBA00022989"/>
    </source>
</evidence>
<feature type="compositionally biased region" description="Polar residues" evidence="5">
    <location>
        <begin position="299"/>
        <end position="311"/>
    </location>
</feature>
<evidence type="ECO:0000256" key="6">
    <source>
        <dbReference type="SAM" id="Phobius"/>
    </source>
</evidence>
<feature type="transmembrane region" description="Helical" evidence="6">
    <location>
        <begin position="103"/>
        <end position="125"/>
    </location>
</feature>
<proteinExistence type="predicted"/>
<dbReference type="InterPro" id="IPR004776">
    <property type="entry name" value="Mem_transp_PIN-like"/>
</dbReference>
<feature type="transmembrane region" description="Helical" evidence="6">
    <location>
        <begin position="389"/>
        <end position="409"/>
    </location>
</feature>
<name>A0A2H3BI56_9AGAR</name>
<dbReference type="Proteomes" id="UP000218334">
    <property type="component" value="Unassembled WGS sequence"/>
</dbReference>
<evidence type="ECO:0000256" key="4">
    <source>
        <dbReference type="ARBA" id="ARBA00023136"/>
    </source>
</evidence>
<keyword evidence="3 6" id="KW-1133">Transmembrane helix</keyword>
<sequence>MGYSAGFLIYSGVMPLLKMFLTIFFGFWLTRKGFFTAAASRGTSQVTMNVALPGLLFSNIVPAFNKQNVSAMGPLFLVAFVYMAFGLLFGALIREFCYVPRNFWAGILMATAMSNWGNLPTAVVLTVTEQKPFDPNTDPQLGVSYVSIFILAYNIVMWIGGAANTLAWDYAPGVPQGDAANVRVSWREKPIAAFFLHLRAKLLVRPKNSDCEKAQDEEDADSERDKGLSVIMGKQPESDLGEMETDPEIQLARKASRLSANSPRQRRPSAGISTRPRAGSLLPPPNASESSLKELPGTAVQSPKNPSVTDQQEPELAEEEEEMPGRFASLFPPFLRRTFKPMASLFTPITMSMYIAIPVSLIPQLKALFVEVDGGPYYQGPDGNPPLTFIINTAEFVGNITVPMALILLGASFARMKIPRPFSKMPLPAMFWVSFCKLALLPVIGILLTEELTHRGVIPKTALVERFVAMLLSGTPSAVNQLIVTQLYAKDHDLDTLSVSSAPIFLLPYFTHPHRHSCYYNISSCSSRPQP</sequence>
<feature type="transmembrane region" description="Helical" evidence="6">
    <location>
        <begin position="145"/>
        <end position="167"/>
    </location>
</feature>
<feature type="transmembrane region" description="Helical" evidence="6">
    <location>
        <begin position="345"/>
        <end position="369"/>
    </location>
</feature>
<dbReference type="STRING" id="1076256.A0A2H3BI56"/>
<comment type="subcellular location">
    <subcellularLocation>
        <location evidence="1">Membrane</location>
        <topology evidence="1">Multi-pass membrane protein</topology>
    </subcellularLocation>
</comment>
<feature type="transmembrane region" description="Helical" evidence="6">
    <location>
        <begin position="71"/>
        <end position="91"/>
    </location>
</feature>
<reference evidence="8" key="1">
    <citation type="journal article" date="2017" name="Nat. Ecol. Evol.">
        <title>Genome expansion and lineage-specific genetic innovations in the forest pathogenic fungi Armillaria.</title>
        <authorList>
            <person name="Sipos G."/>
            <person name="Prasanna A.N."/>
            <person name="Walter M.C."/>
            <person name="O'Connor E."/>
            <person name="Balint B."/>
            <person name="Krizsan K."/>
            <person name="Kiss B."/>
            <person name="Hess J."/>
            <person name="Varga T."/>
            <person name="Slot J."/>
            <person name="Riley R."/>
            <person name="Boka B."/>
            <person name="Rigling D."/>
            <person name="Barry K."/>
            <person name="Lee J."/>
            <person name="Mihaltcheva S."/>
            <person name="LaButti K."/>
            <person name="Lipzen A."/>
            <person name="Waldron R."/>
            <person name="Moloney N.M."/>
            <person name="Sperisen C."/>
            <person name="Kredics L."/>
            <person name="Vagvoelgyi C."/>
            <person name="Patrignani A."/>
            <person name="Fitzpatrick D."/>
            <person name="Nagy I."/>
            <person name="Doyle S."/>
            <person name="Anderson J.B."/>
            <person name="Grigoriev I.V."/>
            <person name="Gueldener U."/>
            <person name="Muensterkoetter M."/>
            <person name="Nagy L.G."/>
        </authorList>
    </citation>
    <scope>NUCLEOTIDE SEQUENCE [LARGE SCALE GENOMIC DNA]</scope>
    <source>
        <strain evidence="8">28-4</strain>
    </source>
</reference>
<evidence type="ECO:0000256" key="1">
    <source>
        <dbReference type="ARBA" id="ARBA00004141"/>
    </source>
</evidence>
<evidence type="ECO:0000256" key="5">
    <source>
        <dbReference type="SAM" id="MobiDB-lite"/>
    </source>
</evidence>
<keyword evidence="4 6" id="KW-0472">Membrane</keyword>
<feature type="transmembrane region" description="Helical" evidence="6">
    <location>
        <begin position="429"/>
        <end position="448"/>
    </location>
</feature>
<evidence type="ECO:0000313" key="7">
    <source>
        <dbReference type="EMBL" id="PBK68624.1"/>
    </source>
</evidence>
<keyword evidence="8" id="KW-1185">Reference proteome</keyword>
<organism evidence="7 8">
    <name type="scientific">Armillaria solidipes</name>
    <dbReference type="NCBI Taxonomy" id="1076256"/>
    <lineage>
        <taxon>Eukaryota</taxon>
        <taxon>Fungi</taxon>
        <taxon>Dikarya</taxon>
        <taxon>Basidiomycota</taxon>
        <taxon>Agaricomycotina</taxon>
        <taxon>Agaricomycetes</taxon>
        <taxon>Agaricomycetidae</taxon>
        <taxon>Agaricales</taxon>
        <taxon>Marasmiineae</taxon>
        <taxon>Physalacriaceae</taxon>
        <taxon>Armillaria</taxon>
    </lineage>
</organism>
<dbReference type="PANTHER" id="PTHR31274:SF1">
    <property type="entry name" value="AGL149CP"/>
    <property type="match status" value="1"/>
</dbReference>
<feature type="region of interest" description="Disordered" evidence="5">
    <location>
        <begin position="209"/>
        <end position="323"/>
    </location>
</feature>
<protein>
    <submittedName>
        <fullName evidence="7">Auxin efflux carrier</fullName>
    </submittedName>
</protein>